<reference evidence="7 8" key="1">
    <citation type="submission" date="2019-09" db="EMBL/GenBank/DDBJ databases">
        <authorList>
            <person name="Cremers G."/>
        </authorList>
    </citation>
    <scope>NUCLEOTIDE SEQUENCE [LARGE SCALE GENOMIC DNA]</scope>
    <source>
        <strain evidence="7">4A</strain>
    </source>
</reference>
<keyword evidence="5" id="KW-0699">rRNA-binding</keyword>
<comment type="subunit">
    <text evidence="5">Part of the 50S ribosomal subunit.</text>
</comment>
<dbReference type="GO" id="GO:0005840">
    <property type="term" value="C:ribosome"/>
    <property type="evidence" value="ECO:0007669"/>
    <property type="project" value="UniProtKB-KW"/>
</dbReference>
<dbReference type="InterPro" id="IPR023574">
    <property type="entry name" value="Ribosomal_uL4_dom_sf"/>
</dbReference>
<evidence type="ECO:0000256" key="3">
    <source>
        <dbReference type="ARBA" id="ARBA00023274"/>
    </source>
</evidence>
<evidence type="ECO:0000256" key="6">
    <source>
        <dbReference type="SAM" id="MobiDB-lite"/>
    </source>
</evidence>
<dbReference type="Proteomes" id="UP000334923">
    <property type="component" value="Unassembled WGS sequence"/>
</dbReference>
<dbReference type="GO" id="GO:0006412">
    <property type="term" value="P:translation"/>
    <property type="evidence" value="ECO:0007669"/>
    <property type="project" value="UniProtKB-UniRule"/>
</dbReference>
<dbReference type="InterPro" id="IPR002136">
    <property type="entry name" value="Ribosomal_uL4"/>
</dbReference>
<dbReference type="GO" id="GO:1990904">
    <property type="term" value="C:ribonucleoprotein complex"/>
    <property type="evidence" value="ECO:0007669"/>
    <property type="project" value="UniProtKB-KW"/>
</dbReference>
<dbReference type="NCBIfam" id="TIGR03953">
    <property type="entry name" value="rplD_bact"/>
    <property type="match status" value="1"/>
</dbReference>
<comment type="function">
    <text evidence="5">Forms part of the polypeptide exit tunnel.</text>
</comment>
<dbReference type="GO" id="GO:0019843">
    <property type="term" value="F:rRNA binding"/>
    <property type="evidence" value="ECO:0007669"/>
    <property type="project" value="UniProtKB-UniRule"/>
</dbReference>
<evidence type="ECO:0000256" key="5">
    <source>
        <dbReference type="HAMAP-Rule" id="MF_01328"/>
    </source>
</evidence>
<keyword evidence="5" id="KW-0694">RNA-binding</keyword>
<dbReference type="PANTHER" id="PTHR10746:SF6">
    <property type="entry name" value="LARGE RIBOSOMAL SUBUNIT PROTEIN UL4M"/>
    <property type="match status" value="1"/>
</dbReference>
<gene>
    <name evidence="5 7" type="primary">rplD</name>
    <name evidence="7" type="ORF">MAMT_01362</name>
</gene>
<dbReference type="GO" id="GO:0003735">
    <property type="term" value="F:structural constituent of ribosome"/>
    <property type="evidence" value="ECO:0007669"/>
    <property type="project" value="InterPro"/>
</dbReference>
<evidence type="ECO:0000256" key="2">
    <source>
        <dbReference type="ARBA" id="ARBA00022980"/>
    </source>
</evidence>
<dbReference type="Pfam" id="PF00573">
    <property type="entry name" value="Ribosomal_L4"/>
    <property type="match status" value="1"/>
</dbReference>
<protein>
    <recommendedName>
        <fullName evidence="4 5">Large ribosomal subunit protein uL4</fullName>
    </recommendedName>
</protein>
<evidence type="ECO:0000313" key="8">
    <source>
        <dbReference type="Proteomes" id="UP000334923"/>
    </source>
</evidence>
<organism evidence="7 8">
    <name type="scientific">Methylacidimicrobium tartarophylax</name>
    <dbReference type="NCBI Taxonomy" id="1041768"/>
    <lineage>
        <taxon>Bacteria</taxon>
        <taxon>Pseudomonadati</taxon>
        <taxon>Verrucomicrobiota</taxon>
        <taxon>Methylacidimicrobium</taxon>
    </lineage>
</organism>
<evidence type="ECO:0000313" key="7">
    <source>
        <dbReference type="EMBL" id="VVM06701.1"/>
    </source>
</evidence>
<keyword evidence="2 5" id="KW-0689">Ribosomal protein</keyword>
<comment type="function">
    <text evidence="5">One of the primary rRNA binding proteins, this protein initially binds near the 5'-end of the 23S rRNA. It is important during the early stages of 50S assembly. It makes multiple contacts with different domains of the 23S rRNA in the assembled 50S subunit and ribosome.</text>
</comment>
<evidence type="ECO:0000256" key="4">
    <source>
        <dbReference type="ARBA" id="ARBA00035244"/>
    </source>
</evidence>
<comment type="similarity">
    <text evidence="1 5">Belongs to the universal ribosomal protein uL4 family.</text>
</comment>
<keyword evidence="3 5" id="KW-0687">Ribonucleoprotein</keyword>
<keyword evidence="8" id="KW-1185">Reference proteome</keyword>
<sequence>MPYKRENATMKVLSVEDAQQQMKAAILSNGRGSQALHEAVVAYRANRRSGTRGTKTKGTVHGSGRKPWAQKGTGRARAGYRSSPVWRGGGVVFGPQPRDFSKKLPKKVKRLALQKALSGRIAEGAVLLSETIELAQPKTKELLRRLDSWNRKETLLLVIEKKESAVWLASRNHPLIAVVSAAEVNAEDLLWPDRIVLEQPVLPILDQRLAKGGRRS</sequence>
<dbReference type="AlphaFoldDB" id="A0A5E6MEL4"/>
<proteinExistence type="inferred from homology"/>
<dbReference type="InterPro" id="IPR013005">
    <property type="entry name" value="Ribosomal_uL4-like"/>
</dbReference>
<dbReference type="EMBL" id="CABFVA020000073">
    <property type="protein sequence ID" value="VVM06701.1"/>
    <property type="molecule type" value="Genomic_DNA"/>
</dbReference>
<dbReference type="PANTHER" id="PTHR10746">
    <property type="entry name" value="50S RIBOSOMAL PROTEIN L4"/>
    <property type="match status" value="1"/>
</dbReference>
<name>A0A5E6MEL4_9BACT</name>
<feature type="region of interest" description="Disordered" evidence="6">
    <location>
        <begin position="47"/>
        <end position="80"/>
    </location>
</feature>
<evidence type="ECO:0000256" key="1">
    <source>
        <dbReference type="ARBA" id="ARBA00010528"/>
    </source>
</evidence>
<dbReference type="Gene3D" id="3.40.1370.10">
    <property type="match status" value="1"/>
</dbReference>
<dbReference type="SUPFAM" id="SSF52166">
    <property type="entry name" value="Ribosomal protein L4"/>
    <property type="match status" value="1"/>
</dbReference>
<dbReference type="HAMAP" id="MF_01328_B">
    <property type="entry name" value="Ribosomal_uL4_B"/>
    <property type="match status" value="1"/>
</dbReference>
<accession>A0A5E6MEL4</accession>